<proteinExistence type="predicted"/>
<dbReference type="RefSeq" id="WP_173113498.1">
    <property type="nucleotide sequence ID" value="NZ_AP022829.1"/>
</dbReference>
<keyword evidence="2" id="KW-1185">Reference proteome</keyword>
<reference evidence="2" key="1">
    <citation type="journal article" date="2020" name="Microbiol. Resour. Announc.">
        <title>Complete Genome Sequence of Adlercreutzia sp. Strain 8CFCBH1, a Potent Producer of Equol, Isolated from Healthy Japanese Feces.</title>
        <authorList>
            <person name="Ogata Y."/>
            <person name="Sakamoto M."/>
            <person name="Ohkuma M."/>
            <person name="Hattori M."/>
            <person name="Suda W."/>
        </authorList>
    </citation>
    <scope>NUCLEOTIDE SEQUENCE [LARGE SCALE GENOMIC DNA]</scope>
    <source>
        <strain evidence="2">8CFCBH1</strain>
    </source>
</reference>
<dbReference type="EMBL" id="AP022829">
    <property type="protein sequence ID" value="BCA88976.1"/>
    <property type="molecule type" value="Genomic_DNA"/>
</dbReference>
<dbReference type="KEGG" id="ahat:ADCFC_15950"/>
<evidence type="ECO:0000313" key="2">
    <source>
        <dbReference type="Proteomes" id="UP000501727"/>
    </source>
</evidence>
<dbReference type="AlphaFoldDB" id="A0A6F8SN60"/>
<organism evidence="1 2">
    <name type="scientific">Adlercreutzia hattorii</name>
    <dbReference type="NCBI Taxonomy" id="2707299"/>
    <lineage>
        <taxon>Bacteria</taxon>
        <taxon>Bacillati</taxon>
        <taxon>Actinomycetota</taxon>
        <taxon>Coriobacteriia</taxon>
        <taxon>Eggerthellales</taxon>
        <taxon>Eggerthellaceae</taxon>
        <taxon>Adlercreutzia</taxon>
    </lineage>
</organism>
<protein>
    <submittedName>
        <fullName evidence="1">Uncharacterized protein</fullName>
    </submittedName>
</protein>
<gene>
    <name evidence="1" type="ORF">ADCFC_14730</name>
</gene>
<dbReference type="Proteomes" id="UP000501727">
    <property type="component" value="Chromosome"/>
</dbReference>
<sequence length="77" mass="8475">MNYILLKLNSAPCIISADDRLAYFGALDAFHQEGGLAPFIDFCRIQTLNTWEHLLQVGPSQLLPLFLAKVAIVSTLG</sequence>
<dbReference type="Gene3D" id="1.10.3290.10">
    <property type="entry name" value="Fido-like domain"/>
    <property type="match status" value="1"/>
</dbReference>
<reference evidence="2" key="2">
    <citation type="submission" date="2020-03" db="EMBL/GenBank/DDBJ databases">
        <title>Complete Genome Sequence of Adlercreutzia sp. strain 8CFCBH1 Producing Equol, Isolated from Healthy Japanese Feces.</title>
        <authorList>
            <person name="Ogata Y."/>
            <person name="Sakamoto M."/>
            <person name="Ohkuma M."/>
            <person name="Hattori M."/>
            <person name="Suda W."/>
        </authorList>
    </citation>
    <scope>NUCLEOTIDE SEQUENCE [LARGE SCALE GENOMIC DNA]</scope>
    <source>
        <strain evidence="2">8CFCBH1</strain>
    </source>
</reference>
<name>A0A6F8SN60_9ACTN</name>
<evidence type="ECO:0000313" key="1">
    <source>
        <dbReference type="EMBL" id="BCA88976.1"/>
    </source>
</evidence>
<dbReference type="InterPro" id="IPR036597">
    <property type="entry name" value="Fido-like_dom_sf"/>
</dbReference>
<accession>A0A6F8SN60</accession>